<feature type="domain" description="NAD-dependent epimerase/dehydratase" evidence="2">
    <location>
        <begin position="5"/>
        <end position="226"/>
    </location>
</feature>
<dbReference type="SUPFAM" id="SSF51735">
    <property type="entry name" value="NAD(P)-binding Rossmann-fold domains"/>
    <property type="match status" value="1"/>
</dbReference>
<evidence type="ECO:0000259" key="2">
    <source>
        <dbReference type="Pfam" id="PF01370"/>
    </source>
</evidence>
<comment type="similarity">
    <text evidence="1">Belongs to the NAD(P)-dependent epimerase/dehydratase family.</text>
</comment>
<evidence type="ECO:0000313" key="4">
    <source>
        <dbReference type="Proteomes" id="UP001193081"/>
    </source>
</evidence>
<proteinExistence type="inferred from homology"/>
<dbReference type="InterPro" id="IPR036291">
    <property type="entry name" value="NAD(P)-bd_dom_sf"/>
</dbReference>
<comment type="caution">
    <text evidence="3">The sequence shown here is derived from an EMBL/GenBank/DDBJ whole genome shotgun (WGS) entry which is preliminary data.</text>
</comment>
<dbReference type="Gene3D" id="3.40.50.720">
    <property type="entry name" value="NAD(P)-binding Rossmann-like Domain"/>
    <property type="match status" value="1"/>
</dbReference>
<accession>A0ABS4D6I3</accession>
<dbReference type="PANTHER" id="PTHR43000">
    <property type="entry name" value="DTDP-D-GLUCOSE 4,6-DEHYDRATASE-RELATED"/>
    <property type="match status" value="1"/>
</dbReference>
<sequence>MSKTVLITGGAGFLGINLARYLLERGYAVRSLDIAPFDYPERDRVEVHTGDIRNKAAVERAMAGVDIVVHTAAALPLYKPADIFSTDIDGTRNVIQTAQTQNVERFIHISTTAVYGIPDHHPLLESDPMDGVGPYGEAKVKAEEICLSYREHGMCVPILRPKSFIGPERLGIFAMLYDWAKDGKNFPLPGNGKNRYQLLDVEDLCEAIYRCATLEREQVNDTFNIGAKVFTTIKEDFQAVLDAAGFGKKIITFPAAPMTAALVVLERLKLSPVYKWAYGTVTEDSFVSVEKAARILGFEPKYSNKDALVRNYRWYIDHLSDFQNATGVSHRVPWNQGILKVVKVFF</sequence>
<evidence type="ECO:0000313" key="3">
    <source>
        <dbReference type="EMBL" id="MBP1465045.1"/>
    </source>
</evidence>
<gene>
    <name evidence="3" type="ORF">EYB53_004930</name>
</gene>
<dbReference type="EMBL" id="SIJK02000006">
    <property type="protein sequence ID" value="MBP1465045.1"/>
    <property type="molecule type" value="Genomic_DNA"/>
</dbReference>
<protein>
    <submittedName>
        <fullName evidence="3">NAD-dependent epimerase/dehydratase family protein</fullName>
    </submittedName>
</protein>
<dbReference type="InterPro" id="IPR001509">
    <property type="entry name" value="Epimerase_deHydtase"/>
</dbReference>
<reference evidence="3 4" key="1">
    <citation type="submission" date="2021-03" db="EMBL/GenBank/DDBJ databases">
        <authorList>
            <person name="Grouzdev D.S."/>
        </authorList>
    </citation>
    <scope>NUCLEOTIDE SEQUENCE [LARGE SCALE GENOMIC DNA]</scope>
    <source>
        <strain evidence="3 4">M50-1</strain>
    </source>
</reference>
<dbReference type="Proteomes" id="UP001193081">
    <property type="component" value="Unassembled WGS sequence"/>
</dbReference>
<evidence type="ECO:0000256" key="1">
    <source>
        <dbReference type="ARBA" id="ARBA00007637"/>
    </source>
</evidence>
<dbReference type="RefSeq" id="WP_135477103.1">
    <property type="nucleotide sequence ID" value="NZ_SIJK02000006.1"/>
</dbReference>
<name>A0ABS4D6I3_9CHLR</name>
<dbReference type="Pfam" id="PF01370">
    <property type="entry name" value="Epimerase"/>
    <property type="match status" value="1"/>
</dbReference>
<keyword evidence="4" id="KW-1185">Reference proteome</keyword>
<organism evidence="3 4">
    <name type="scientific">Candidatus Chloroploca mongolica</name>
    <dbReference type="NCBI Taxonomy" id="2528176"/>
    <lineage>
        <taxon>Bacteria</taxon>
        <taxon>Bacillati</taxon>
        <taxon>Chloroflexota</taxon>
        <taxon>Chloroflexia</taxon>
        <taxon>Chloroflexales</taxon>
        <taxon>Chloroflexineae</taxon>
        <taxon>Oscillochloridaceae</taxon>
        <taxon>Candidatus Chloroploca</taxon>
    </lineage>
</organism>